<protein>
    <submittedName>
        <fullName evidence="1">Uncharacterized protein</fullName>
    </submittedName>
</protein>
<name>A0A5B7IZ98_PORTR</name>
<dbReference type="AlphaFoldDB" id="A0A5B7IZ98"/>
<evidence type="ECO:0000313" key="1">
    <source>
        <dbReference type="EMBL" id="MPC85978.1"/>
    </source>
</evidence>
<reference evidence="1 2" key="1">
    <citation type="submission" date="2019-05" db="EMBL/GenBank/DDBJ databases">
        <title>Another draft genome of Portunus trituberculatus and its Hox gene families provides insights of decapod evolution.</title>
        <authorList>
            <person name="Jeong J.-H."/>
            <person name="Song I."/>
            <person name="Kim S."/>
            <person name="Choi T."/>
            <person name="Kim D."/>
            <person name="Ryu S."/>
            <person name="Kim W."/>
        </authorList>
    </citation>
    <scope>NUCLEOTIDE SEQUENCE [LARGE SCALE GENOMIC DNA]</scope>
    <source>
        <tissue evidence="1">Muscle</tissue>
    </source>
</reference>
<dbReference type="EMBL" id="VSRR010070186">
    <property type="protein sequence ID" value="MPC85978.1"/>
    <property type="molecule type" value="Genomic_DNA"/>
</dbReference>
<accession>A0A5B7IZ98</accession>
<proteinExistence type="predicted"/>
<keyword evidence="2" id="KW-1185">Reference proteome</keyword>
<dbReference type="Proteomes" id="UP000324222">
    <property type="component" value="Unassembled WGS sequence"/>
</dbReference>
<comment type="caution">
    <text evidence="1">The sequence shown here is derived from an EMBL/GenBank/DDBJ whole genome shotgun (WGS) entry which is preliminary data.</text>
</comment>
<gene>
    <name evidence="1" type="ORF">E2C01_080786</name>
</gene>
<evidence type="ECO:0000313" key="2">
    <source>
        <dbReference type="Proteomes" id="UP000324222"/>
    </source>
</evidence>
<organism evidence="1 2">
    <name type="scientific">Portunus trituberculatus</name>
    <name type="common">Swimming crab</name>
    <name type="synonym">Neptunus trituberculatus</name>
    <dbReference type="NCBI Taxonomy" id="210409"/>
    <lineage>
        <taxon>Eukaryota</taxon>
        <taxon>Metazoa</taxon>
        <taxon>Ecdysozoa</taxon>
        <taxon>Arthropoda</taxon>
        <taxon>Crustacea</taxon>
        <taxon>Multicrustacea</taxon>
        <taxon>Malacostraca</taxon>
        <taxon>Eumalacostraca</taxon>
        <taxon>Eucarida</taxon>
        <taxon>Decapoda</taxon>
        <taxon>Pleocyemata</taxon>
        <taxon>Brachyura</taxon>
        <taxon>Eubrachyura</taxon>
        <taxon>Portunoidea</taxon>
        <taxon>Portunidae</taxon>
        <taxon>Portuninae</taxon>
        <taxon>Portunus</taxon>
    </lineage>
</organism>
<sequence>MWWDSNLHVDVYPIPRSPRYHYATASLELIYAVFSVTFPHTAWLVSWQVSPYDKEVGMKERCCQGDQPVFSTMEEMEETGSVGGKQ</sequence>